<keyword evidence="2" id="KW-0812">Transmembrane</keyword>
<keyword evidence="2" id="KW-0472">Membrane</keyword>
<feature type="region of interest" description="Disordered" evidence="1">
    <location>
        <begin position="1"/>
        <end position="67"/>
    </location>
</feature>
<sequence>MAIKKGAQENKMSNPFVFDEDSAEEESMSKDCTIQVPESSSEDSESSSESSKSAGSDEYNFDPNVSTTSIKRMKKRKDLFFLLYHLLLFRLPFKSQLLPAN</sequence>
<name>A0A3Q0J4M5_DIACI</name>
<feature type="compositionally biased region" description="Low complexity" evidence="1">
    <location>
        <begin position="47"/>
        <end position="58"/>
    </location>
</feature>
<organism evidence="3 4">
    <name type="scientific">Diaphorina citri</name>
    <name type="common">Asian citrus psyllid</name>
    <dbReference type="NCBI Taxonomy" id="121845"/>
    <lineage>
        <taxon>Eukaryota</taxon>
        <taxon>Metazoa</taxon>
        <taxon>Ecdysozoa</taxon>
        <taxon>Arthropoda</taxon>
        <taxon>Hexapoda</taxon>
        <taxon>Insecta</taxon>
        <taxon>Pterygota</taxon>
        <taxon>Neoptera</taxon>
        <taxon>Paraneoptera</taxon>
        <taxon>Hemiptera</taxon>
        <taxon>Sternorrhyncha</taxon>
        <taxon>Psylloidea</taxon>
        <taxon>Psyllidae</taxon>
        <taxon>Diaphorininae</taxon>
        <taxon>Diaphorina</taxon>
    </lineage>
</organism>
<keyword evidence="3" id="KW-1185">Reference proteome</keyword>
<dbReference type="GeneID" id="113469709"/>
<dbReference type="KEGG" id="dci:113469709"/>
<evidence type="ECO:0000256" key="2">
    <source>
        <dbReference type="SAM" id="Phobius"/>
    </source>
</evidence>
<protein>
    <submittedName>
        <fullName evidence="4">Uncharacterized protein LOC113469709</fullName>
    </submittedName>
</protein>
<evidence type="ECO:0000313" key="4">
    <source>
        <dbReference type="RefSeq" id="XP_026683376.1"/>
    </source>
</evidence>
<evidence type="ECO:0000256" key="1">
    <source>
        <dbReference type="SAM" id="MobiDB-lite"/>
    </source>
</evidence>
<keyword evidence="2" id="KW-1133">Transmembrane helix</keyword>
<dbReference type="AlphaFoldDB" id="A0A3Q0J4M5"/>
<proteinExistence type="predicted"/>
<dbReference type="Proteomes" id="UP000079169">
    <property type="component" value="Unplaced"/>
</dbReference>
<gene>
    <name evidence="4" type="primary">LOC113469709</name>
</gene>
<dbReference type="RefSeq" id="XP_026683376.1">
    <property type="nucleotide sequence ID" value="XM_026827575.1"/>
</dbReference>
<feature type="transmembrane region" description="Helical" evidence="2">
    <location>
        <begin position="79"/>
        <end position="98"/>
    </location>
</feature>
<evidence type="ECO:0000313" key="3">
    <source>
        <dbReference type="Proteomes" id="UP000079169"/>
    </source>
</evidence>
<dbReference type="PaxDb" id="121845-A0A3Q0J4M5"/>
<reference evidence="4" key="1">
    <citation type="submission" date="2025-08" db="UniProtKB">
        <authorList>
            <consortium name="RefSeq"/>
        </authorList>
    </citation>
    <scope>IDENTIFICATION</scope>
</reference>
<accession>A0A3Q0J4M5</accession>